<sequence length="171" mass="18849">MGNVTCPARRSGGDQGEGDSTGGPKPERANDWPTIVIEAGVSETLDQLREDMRWWFAASGHRVKIVLLVKLIPSERTITLEKWTEAPVHEPRAGAITRAAAQLRPNLAQVLKITNSTTSYDPATFVVHRGALRLEFDLLFLRQPGFGESDIILDIDTLQVYAADVWSAQQA</sequence>
<dbReference type="EMBL" id="ONZQ02000001">
    <property type="protein sequence ID" value="SPN97171.1"/>
    <property type="molecule type" value="Genomic_DNA"/>
</dbReference>
<comment type="caution">
    <text evidence="2">The sequence shown here is derived from an EMBL/GenBank/DDBJ whole genome shotgun (WGS) entry which is preliminary data.</text>
</comment>
<protein>
    <submittedName>
        <fullName evidence="2">Uncharacterized protein</fullName>
    </submittedName>
</protein>
<dbReference type="AlphaFoldDB" id="A0AAE8MPJ9"/>
<evidence type="ECO:0000313" key="3">
    <source>
        <dbReference type="Proteomes" id="UP001187682"/>
    </source>
</evidence>
<dbReference type="Proteomes" id="UP001187682">
    <property type="component" value="Unassembled WGS sequence"/>
</dbReference>
<reference evidence="2" key="1">
    <citation type="submission" date="2018-03" db="EMBL/GenBank/DDBJ databases">
        <authorList>
            <person name="Guldener U."/>
        </authorList>
    </citation>
    <scope>NUCLEOTIDE SEQUENCE</scope>
</reference>
<gene>
    <name evidence="2" type="ORF">DNG_00687</name>
</gene>
<proteinExistence type="predicted"/>
<name>A0AAE8MPJ9_9PEZI</name>
<accession>A0AAE8MPJ9</accession>
<evidence type="ECO:0000313" key="2">
    <source>
        <dbReference type="EMBL" id="SPN97171.1"/>
    </source>
</evidence>
<keyword evidence="3" id="KW-1185">Reference proteome</keyword>
<evidence type="ECO:0000256" key="1">
    <source>
        <dbReference type="SAM" id="MobiDB-lite"/>
    </source>
</evidence>
<feature type="region of interest" description="Disordered" evidence="1">
    <location>
        <begin position="1"/>
        <end position="30"/>
    </location>
</feature>
<organism evidence="2 3">
    <name type="scientific">Cephalotrichum gorgonifer</name>
    <dbReference type="NCBI Taxonomy" id="2041049"/>
    <lineage>
        <taxon>Eukaryota</taxon>
        <taxon>Fungi</taxon>
        <taxon>Dikarya</taxon>
        <taxon>Ascomycota</taxon>
        <taxon>Pezizomycotina</taxon>
        <taxon>Sordariomycetes</taxon>
        <taxon>Hypocreomycetidae</taxon>
        <taxon>Microascales</taxon>
        <taxon>Microascaceae</taxon>
        <taxon>Cephalotrichum</taxon>
    </lineage>
</organism>